<dbReference type="GO" id="GO:0004930">
    <property type="term" value="F:G protein-coupled receptor activity"/>
    <property type="evidence" value="ECO:0007669"/>
    <property type="project" value="UniProtKB-KW"/>
</dbReference>
<evidence type="ECO:0000256" key="1">
    <source>
        <dbReference type="ARBA" id="ARBA00004651"/>
    </source>
</evidence>
<proteinExistence type="inferred from homology"/>
<reference evidence="15" key="1">
    <citation type="submission" date="2012-12" db="EMBL/GenBank/DDBJ databases">
        <authorList>
            <person name="Hellsten U."/>
            <person name="Grimwood J."/>
            <person name="Chapman J.A."/>
            <person name="Shapiro H."/>
            <person name="Aerts A."/>
            <person name="Otillar R.P."/>
            <person name="Terry A.Y."/>
            <person name="Boore J.L."/>
            <person name="Simakov O."/>
            <person name="Marletaz F."/>
            <person name="Cho S.-J."/>
            <person name="Edsinger-Gonzales E."/>
            <person name="Havlak P."/>
            <person name="Kuo D.-H."/>
            <person name="Larsson T."/>
            <person name="Lv J."/>
            <person name="Arendt D."/>
            <person name="Savage R."/>
            <person name="Osoegawa K."/>
            <person name="de Jong P."/>
            <person name="Lindberg D.R."/>
            <person name="Seaver E.C."/>
            <person name="Weisblat D.A."/>
            <person name="Putnam N.H."/>
            <person name="Grigoriev I.V."/>
            <person name="Rokhsar D.S."/>
        </authorList>
    </citation>
    <scope>NUCLEOTIDE SEQUENCE</scope>
    <source>
        <strain evidence="15">I ESC-2004</strain>
    </source>
</reference>
<feature type="domain" description="G-protein coupled receptors family 1 profile" evidence="12">
    <location>
        <begin position="33"/>
        <end position="319"/>
    </location>
</feature>
<keyword evidence="15" id="KW-1185">Reference proteome</keyword>
<evidence type="ECO:0000313" key="14">
    <source>
        <dbReference type="EnsemblMetazoa" id="CapteP205747"/>
    </source>
</evidence>
<keyword evidence="9 10" id="KW-0807">Transducer</keyword>
<evidence type="ECO:0000313" key="13">
    <source>
        <dbReference type="EMBL" id="ELT98542.1"/>
    </source>
</evidence>
<evidence type="ECO:0000256" key="2">
    <source>
        <dbReference type="ARBA" id="ARBA00022475"/>
    </source>
</evidence>
<name>R7TY24_CAPTE</name>
<feature type="transmembrane region" description="Helical" evidence="11">
    <location>
        <begin position="138"/>
        <end position="159"/>
    </location>
</feature>
<feature type="transmembrane region" description="Helical" evidence="11">
    <location>
        <begin position="20"/>
        <end position="44"/>
    </location>
</feature>
<dbReference type="InterPro" id="IPR000276">
    <property type="entry name" value="GPCR_Rhodpsn"/>
</dbReference>
<feature type="transmembrane region" description="Helical" evidence="11">
    <location>
        <begin position="185"/>
        <end position="213"/>
    </location>
</feature>
<reference evidence="14" key="3">
    <citation type="submission" date="2015-06" db="UniProtKB">
        <authorList>
            <consortium name="EnsemblMetazoa"/>
        </authorList>
    </citation>
    <scope>IDENTIFICATION</scope>
</reference>
<dbReference type="STRING" id="283909.R7TY24"/>
<dbReference type="OMA" id="WLQNSAM"/>
<comment type="subcellular location">
    <subcellularLocation>
        <location evidence="1">Cell membrane</location>
        <topology evidence="1">Multi-pass membrane protein</topology>
    </subcellularLocation>
</comment>
<keyword evidence="4 11" id="KW-1133">Transmembrane helix</keyword>
<evidence type="ECO:0000256" key="11">
    <source>
        <dbReference type="SAM" id="Phobius"/>
    </source>
</evidence>
<evidence type="ECO:0000256" key="8">
    <source>
        <dbReference type="ARBA" id="ARBA00023180"/>
    </source>
</evidence>
<dbReference type="EnsemblMetazoa" id="CapteT205747">
    <property type="protein sequence ID" value="CapteP205747"/>
    <property type="gene ID" value="CapteG205747"/>
</dbReference>
<feature type="transmembrane region" description="Helical" evidence="11">
    <location>
        <begin position="242"/>
        <end position="262"/>
    </location>
</feature>
<sequence length="439" mass="48369">MPHESSQHLQSATNNNDVTIPISIALESGLLLANILPICVVLRYKKSKERQATDELIVALSITDILSVLVPSPIGLVSSFNHHWYGGHRTCTFYQLTIVWFQLASMCLVTFMCIDRWLSLSGAMTYRKPSTGHKRTRIAILIIYLATLSISCLPLLGLAPNAFSTAGDSCISWLISKPKTPVQNVFFVVFLVVGYANLITAIVVNCTVILSLWKFQRKFGIKPSERVNGCAVQIDRRTVVEFSIMVLIVTAIFYLAWLPALGTEKCLNRNRSERKSASRCGEKKTMITVQHIGVEVGQVVVVYSLLSTTLTGLLNPVIYGTFSKAYRQGYTRLIVASSKLLFGCPIAEEDVLADISSQARRMRSSASVNNSCAALIQNNGVTESRSGYSGVNTITPSSEHAVHDGEDGGDIPHEGILLICTKEPTLENYWLKEITHLEI</sequence>
<dbReference type="PRINTS" id="PR00237">
    <property type="entry name" value="GPCRRHODOPSN"/>
</dbReference>
<dbReference type="GO" id="GO:0005886">
    <property type="term" value="C:plasma membrane"/>
    <property type="evidence" value="ECO:0007669"/>
    <property type="project" value="UniProtKB-SubCell"/>
</dbReference>
<dbReference type="PANTHER" id="PTHR11866:SF42">
    <property type="entry name" value="G-PROTEIN COUPLED RECEPTORS FAMILY 1 PROFILE DOMAIN-CONTAINING PROTEIN"/>
    <property type="match status" value="1"/>
</dbReference>
<evidence type="ECO:0000313" key="15">
    <source>
        <dbReference type="Proteomes" id="UP000014760"/>
    </source>
</evidence>
<dbReference type="InterPro" id="IPR017452">
    <property type="entry name" value="GPCR_Rhodpsn_7TM"/>
</dbReference>
<keyword evidence="6 11" id="KW-0472">Membrane</keyword>
<dbReference type="HOGENOM" id="CLU_624454_0_0_1"/>
<dbReference type="PROSITE" id="PS00237">
    <property type="entry name" value="G_PROTEIN_RECEP_F1_1"/>
    <property type="match status" value="1"/>
</dbReference>
<evidence type="ECO:0000256" key="5">
    <source>
        <dbReference type="ARBA" id="ARBA00023040"/>
    </source>
</evidence>
<reference evidence="13 15" key="2">
    <citation type="journal article" date="2013" name="Nature">
        <title>Insights into bilaterian evolution from three spiralian genomes.</title>
        <authorList>
            <person name="Simakov O."/>
            <person name="Marletaz F."/>
            <person name="Cho S.J."/>
            <person name="Edsinger-Gonzales E."/>
            <person name="Havlak P."/>
            <person name="Hellsten U."/>
            <person name="Kuo D.H."/>
            <person name="Larsson T."/>
            <person name="Lv J."/>
            <person name="Arendt D."/>
            <person name="Savage R."/>
            <person name="Osoegawa K."/>
            <person name="de Jong P."/>
            <person name="Grimwood J."/>
            <person name="Chapman J.A."/>
            <person name="Shapiro H."/>
            <person name="Aerts A."/>
            <person name="Otillar R.P."/>
            <person name="Terry A.Y."/>
            <person name="Boore J.L."/>
            <person name="Grigoriev I.V."/>
            <person name="Lindberg D.R."/>
            <person name="Seaver E.C."/>
            <person name="Weisblat D.A."/>
            <person name="Putnam N.H."/>
            <person name="Rokhsar D.S."/>
        </authorList>
    </citation>
    <scope>NUCLEOTIDE SEQUENCE</scope>
    <source>
        <strain evidence="13 15">I ESC-2004</strain>
    </source>
</reference>
<dbReference type="Pfam" id="PF00001">
    <property type="entry name" value="7tm_1"/>
    <property type="match status" value="1"/>
</dbReference>
<protein>
    <recommendedName>
        <fullName evidence="12">G-protein coupled receptors family 1 profile domain-containing protein</fullName>
    </recommendedName>
</protein>
<dbReference type="InterPro" id="IPR008365">
    <property type="entry name" value="Prostanoid_rcpt"/>
</dbReference>
<dbReference type="OrthoDB" id="5959154at2759"/>
<dbReference type="Gene3D" id="1.20.1070.10">
    <property type="entry name" value="Rhodopsin 7-helix transmembrane proteins"/>
    <property type="match status" value="1"/>
</dbReference>
<keyword evidence="7 10" id="KW-0675">Receptor</keyword>
<evidence type="ECO:0000256" key="4">
    <source>
        <dbReference type="ARBA" id="ARBA00022989"/>
    </source>
</evidence>
<dbReference type="CDD" id="cd00637">
    <property type="entry name" value="7tm_classA_rhodopsin-like"/>
    <property type="match status" value="1"/>
</dbReference>
<evidence type="ECO:0000256" key="10">
    <source>
        <dbReference type="RuleBase" id="RU000688"/>
    </source>
</evidence>
<evidence type="ECO:0000256" key="9">
    <source>
        <dbReference type="ARBA" id="ARBA00023224"/>
    </source>
</evidence>
<feature type="transmembrane region" description="Helical" evidence="11">
    <location>
        <begin position="56"/>
        <end position="78"/>
    </location>
</feature>
<dbReference type="Proteomes" id="UP000014760">
    <property type="component" value="Unassembled WGS sequence"/>
</dbReference>
<dbReference type="AlphaFoldDB" id="R7TY24"/>
<keyword evidence="3 10" id="KW-0812">Transmembrane</keyword>
<comment type="similarity">
    <text evidence="10">Belongs to the G-protein coupled receptor 1 family.</text>
</comment>
<accession>R7TY24</accession>
<keyword evidence="2" id="KW-1003">Cell membrane</keyword>
<feature type="transmembrane region" description="Helical" evidence="11">
    <location>
        <begin position="98"/>
        <end position="118"/>
    </location>
</feature>
<organism evidence="13">
    <name type="scientific">Capitella teleta</name>
    <name type="common">Polychaete worm</name>
    <dbReference type="NCBI Taxonomy" id="283909"/>
    <lineage>
        <taxon>Eukaryota</taxon>
        <taxon>Metazoa</taxon>
        <taxon>Spiralia</taxon>
        <taxon>Lophotrochozoa</taxon>
        <taxon>Annelida</taxon>
        <taxon>Polychaeta</taxon>
        <taxon>Sedentaria</taxon>
        <taxon>Scolecida</taxon>
        <taxon>Capitellidae</taxon>
        <taxon>Capitella</taxon>
    </lineage>
</organism>
<dbReference type="SUPFAM" id="SSF81321">
    <property type="entry name" value="Family A G protein-coupled receptor-like"/>
    <property type="match status" value="1"/>
</dbReference>
<evidence type="ECO:0000256" key="3">
    <source>
        <dbReference type="ARBA" id="ARBA00022692"/>
    </source>
</evidence>
<evidence type="ECO:0000256" key="6">
    <source>
        <dbReference type="ARBA" id="ARBA00023136"/>
    </source>
</evidence>
<evidence type="ECO:0000256" key="7">
    <source>
        <dbReference type="ARBA" id="ARBA00023170"/>
    </source>
</evidence>
<dbReference type="EMBL" id="KB307841">
    <property type="protein sequence ID" value="ELT98542.1"/>
    <property type="molecule type" value="Genomic_DNA"/>
</dbReference>
<keyword evidence="5 10" id="KW-0297">G-protein coupled receptor</keyword>
<evidence type="ECO:0000259" key="12">
    <source>
        <dbReference type="PROSITE" id="PS50262"/>
    </source>
</evidence>
<keyword evidence="8" id="KW-0325">Glycoprotein</keyword>
<gene>
    <name evidence="13" type="ORF">CAPTEDRAFT_205747</name>
</gene>
<dbReference type="EMBL" id="AMQN01010445">
    <property type="status" value="NOT_ANNOTATED_CDS"/>
    <property type="molecule type" value="Genomic_DNA"/>
</dbReference>
<dbReference type="PANTHER" id="PTHR11866">
    <property type="entry name" value="G-PROTEIN COUPLED RECEPTOR FAMILY 1 MEMBER"/>
    <property type="match status" value="1"/>
</dbReference>
<dbReference type="PROSITE" id="PS50262">
    <property type="entry name" value="G_PROTEIN_RECEP_F1_2"/>
    <property type="match status" value="1"/>
</dbReference>